<dbReference type="InterPro" id="IPR003779">
    <property type="entry name" value="CMD-like"/>
</dbReference>
<keyword evidence="3" id="KW-1185">Reference proteome</keyword>
<proteinExistence type="predicted"/>
<dbReference type="InterPro" id="IPR029032">
    <property type="entry name" value="AhpD-like"/>
</dbReference>
<dbReference type="Gene3D" id="1.20.1290.10">
    <property type="entry name" value="AhpD-like"/>
    <property type="match status" value="1"/>
</dbReference>
<dbReference type="PANTHER" id="PTHR34846:SF5">
    <property type="entry name" value="CARBOXYMUCONOLACTONE DECARBOXYLASE-LIKE DOMAIN-CONTAINING PROTEIN"/>
    <property type="match status" value="1"/>
</dbReference>
<name>A0ABQ1U251_9NOCA</name>
<evidence type="ECO:0000259" key="1">
    <source>
        <dbReference type="Pfam" id="PF02627"/>
    </source>
</evidence>
<feature type="domain" description="Carboxymuconolactone decarboxylase-like" evidence="1">
    <location>
        <begin position="47"/>
        <end position="123"/>
    </location>
</feature>
<dbReference type="RefSeq" id="WP_188485998.1">
    <property type="nucleotide sequence ID" value="NZ_BMCS01000001.1"/>
</dbReference>
<dbReference type="EMBL" id="BMCS01000001">
    <property type="protein sequence ID" value="GGF09260.1"/>
    <property type="molecule type" value="Genomic_DNA"/>
</dbReference>
<gene>
    <name evidence="2" type="ORF">GCM10007298_01470</name>
</gene>
<protein>
    <recommendedName>
        <fullName evidence="1">Carboxymuconolactone decarboxylase-like domain-containing protein</fullName>
    </recommendedName>
</protein>
<reference evidence="3" key="1">
    <citation type="journal article" date="2019" name="Int. J. Syst. Evol. Microbiol.">
        <title>The Global Catalogue of Microorganisms (GCM) 10K type strain sequencing project: providing services to taxonomists for standard genome sequencing and annotation.</title>
        <authorList>
            <consortium name="The Broad Institute Genomics Platform"/>
            <consortium name="The Broad Institute Genome Sequencing Center for Infectious Disease"/>
            <person name="Wu L."/>
            <person name="Ma J."/>
        </authorList>
    </citation>
    <scope>NUCLEOTIDE SEQUENCE [LARGE SCALE GENOMIC DNA]</scope>
    <source>
        <strain evidence="3">CCM 7855</strain>
    </source>
</reference>
<evidence type="ECO:0000313" key="2">
    <source>
        <dbReference type="EMBL" id="GGF09260.1"/>
    </source>
</evidence>
<dbReference type="Pfam" id="PF02627">
    <property type="entry name" value="CMD"/>
    <property type="match status" value="1"/>
</dbReference>
<accession>A0ABQ1U251</accession>
<dbReference type="PANTHER" id="PTHR34846">
    <property type="entry name" value="4-CARBOXYMUCONOLACTONE DECARBOXYLASE FAMILY PROTEIN (AFU_ORTHOLOGUE AFUA_6G11590)"/>
    <property type="match status" value="1"/>
</dbReference>
<sequence>MTEPRIAPGTLRQLGPINWAFCRLASRTLGLPDMHIFSTLGRTGGLFRGWLYYSARLMPFGTLSRRDTEMVILRTAHLRDSAYEMDHHIRLGRRAGIDAAMVERIVAGPDAGWSARDTAILRAVDELVTDRDITDLTWRTITEHLSERQQIGLVMLVGQYDSLATTLGTLRVQRDR</sequence>
<organism evidence="2 3">
    <name type="scientific">Williamsia phyllosphaerae</name>
    <dbReference type="NCBI Taxonomy" id="885042"/>
    <lineage>
        <taxon>Bacteria</taxon>
        <taxon>Bacillati</taxon>
        <taxon>Actinomycetota</taxon>
        <taxon>Actinomycetes</taxon>
        <taxon>Mycobacteriales</taxon>
        <taxon>Nocardiaceae</taxon>
        <taxon>Williamsia</taxon>
    </lineage>
</organism>
<dbReference type="Proteomes" id="UP000632454">
    <property type="component" value="Unassembled WGS sequence"/>
</dbReference>
<dbReference type="SUPFAM" id="SSF69118">
    <property type="entry name" value="AhpD-like"/>
    <property type="match status" value="1"/>
</dbReference>
<evidence type="ECO:0000313" key="3">
    <source>
        <dbReference type="Proteomes" id="UP000632454"/>
    </source>
</evidence>
<comment type="caution">
    <text evidence="2">The sequence shown here is derived from an EMBL/GenBank/DDBJ whole genome shotgun (WGS) entry which is preliminary data.</text>
</comment>